<comment type="caution">
    <text evidence="12">The sequence shown here is derived from an EMBL/GenBank/DDBJ whole genome shotgun (WGS) entry which is preliminary data.</text>
</comment>
<evidence type="ECO:0000256" key="7">
    <source>
        <dbReference type="ARBA" id="ARBA00023136"/>
    </source>
</evidence>
<feature type="transmembrane region" description="Helical" evidence="11">
    <location>
        <begin position="240"/>
        <end position="260"/>
    </location>
</feature>
<evidence type="ECO:0000256" key="2">
    <source>
        <dbReference type="ARBA" id="ARBA00006175"/>
    </source>
</evidence>
<dbReference type="GO" id="GO:0015254">
    <property type="term" value="F:glycerol channel activity"/>
    <property type="evidence" value="ECO:0007669"/>
    <property type="project" value="TreeGrafter"/>
</dbReference>
<dbReference type="InterPro" id="IPR023271">
    <property type="entry name" value="Aquaporin-like"/>
</dbReference>
<dbReference type="GO" id="GO:0005886">
    <property type="term" value="C:plasma membrane"/>
    <property type="evidence" value="ECO:0007669"/>
    <property type="project" value="TreeGrafter"/>
</dbReference>
<keyword evidence="4 10" id="KW-0812">Transmembrane</keyword>
<protein>
    <submittedName>
        <fullName evidence="12">Aquaporin-10</fullName>
    </submittedName>
</protein>
<organism evidence="12 13">
    <name type="scientific">Golovinomyces cichoracearum</name>
    <dbReference type="NCBI Taxonomy" id="62708"/>
    <lineage>
        <taxon>Eukaryota</taxon>
        <taxon>Fungi</taxon>
        <taxon>Dikarya</taxon>
        <taxon>Ascomycota</taxon>
        <taxon>Pezizomycotina</taxon>
        <taxon>Leotiomycetes</taxon>
        <taxon>Erysiphales</taxon>
        <taxon>Erysiphaceae</taxon>
        <taxon>Golovinomyces</taxon>
    </lineage>
</organism>
<feature type="transmembrane region" description="Helical" evidence="11">
    <location>
        <begin position="381"/>
        <end position="401"/>
    </location>
</feature>
<feature type="transmembrane region" description="Helical" evidence="11">
    <location>
        <begin position="199"/>
        <end position="219"/>
    </location>
</feature>
<keyword evidence="3 10" id="KW-0813">Transport</keyword>
<dbReference type="FunFam" id="1.20.1080.10:FF:000027">
    <property type="entry name" value="MIP aquaporin"/>
    <property type="match status" value="1"/>
</dbReference>
<evidence type="ECO:0000256" key="11">
    <source>
        <dbReference type="SAM" id="Phobius"/>
    </source>
</evidence>
<comment type="subcellular location">
    <subcellularLocation>
        <location evidence="1">Membrane</location>
        <topology evidence="1">Multi-pass membrane protein</topology>
    </subcellularLocation>
</comment>
<dbReference type="InterPro" id="IPR050363">
    <property type="entry name" value="MIP/Aquaporin"/>
</dbReference>
<feature type="transmembrane region" description="Helical" evidence="11">
    <location>
        <begin position="331"/>
        <end position="354"/>
    </location>
</feature>
<dbReference type="InterPro" id="IPR000425">
    <property type="entry name" value="MIP"/>
</dbReference>
<dbReference type="GO" id="GO:0015250">
    <property type="term" value="F:water channel activity"/>
    <property type="evidence" value="ECO:0007669"/>
    <property type="project" value="TreeGrafter"/>
</dbReference>
<proteinExistence type="inferred from homology"/>
<evidence type="ECO:0000256" key="4">
    <source>
        <dbReference type="ARBA" id="ARBA00022692"/>
    </source>
</evidence>
<comment type="similarity">
    <text evidence="2 10">Belongs to the MIP/aquaporin (TC 1.A.8) family.</text>
</comment>
<evidence type="ECO:0000256" key="9">
    <source>
        <dbReference type="ARBA" id="ARBA00049405"/>
    </source>
</evidence>
<comment type="catalytic activity">
    <reaction evidence="8">
        <text>H2O(in) = H2O(out)</text>
        <dbReference type="Rhea" id="RHEA:29667"/>
        <dbReference type="ChEBI" id="CHEBI:15377"/>
    </reaction>
</comment>
<feature type="transmembrane region" description="Helical" evidence="11">
    <location>
        <begin position="164"/>
        <end position="187"/>
    </location>
</feature>
<dbReference type="PRINTS" id="PR00783">
    <property type="entry name" value="MINTRINSICP"/>
</dbReference>
<dbReference type="InterPro" id="IPR022357">
    <property type="entry name" value="MIP_CS"/>
</dbReference>
<gene>
    <name evidence="12" type="ORF">GcM1_202026</name>
</gene>
<dbReference type="NCBIfam" id="TIGR00861">
    <property type="entry name" value="MIP"/>
    <property type="match status" value="1"/>
</dbReference>
<dbReference type="EMBL" id="MCBS01020233">
    <property type="protein sequence ID" value="RKF79447.1"/>
    <property type="molecule type" value="Genomic_DNA"/>
</dbReference>
<dbReference type="PROSITE" id="PS00221">
    <property type="entry name" value="MIP"/>
    <property type="match status" value="1"/>
</dbReference>
<keyword evidence="7 11" id="KW-0472">Membrane</keyword>
<accession>A0A420IY09</accession>
<evidence type="ECO:0000256" key="10">
    <source>
        <dbReference type="RuleBase" id="RU000477"/>
    </source>
</evidence>
<evidence type="ECO:0000256" key="6">
    <source>
        <dbReference type="ARBA" id="ARBA00022989"/>
    </source>
</evidence>
<comment type="catalytic activity">
    <reaction evidence="9">
        <text>glycerol(in) = glycerol(out)</text>
        <dbReference type="Rhea" id="RHEA:29675"/>
        <dbReference type="ChEBI" id="CHEBI:17754"/>
    </reaction>
</comment>
<reference evidence="12 13" key="1">
    <citation type="journal article" date="2018" name="BMC Genomics">
        <title>Comparative genome analyses reveal sequence features reflecting distinct modes of host-adaptation between dicot and monocot powdery mildew.</title>
        <authorList>
            <person name="Wu Y."/>
            <person name="Ma X."/>
            <person name="Pan Z."/>
            <person name="Kale S.D."/>
            <person name="Song Y."/>
            <person name="King H."/>
            <person name="Zhang Q."/>
            <person name="Presley C."/>
            <person name="Deng X."/>
            <person name="Wei C.I."/>
            <person name="Xiao S."/>
        </authorList>
    </citation>
    <scope>NUCLEOTIDE SEQUENCE [LARGE SCALE GENOMIC DNA]</scope>
    <source>
        <strain evidence="12">UMSG1</strain>
    </source>
</reference>
<name>A0A420IY09_9PEZI</name>
<evidence type="ECO:0000313" key="12">
    <source>
        <dbReference type="EMBL" id="RKF79447.1"/>
    </source>
</evidence>
<dbReference type="SUPFAM" id="SSF81338">
    <property type="entry name" value="Aquaporin-like"/>
    <property type="match status" value="1"/>
</dbReference>
<dbReference type="AlphaFoldDB" id="A0A420IY09"/>
<evidence type="ECO:0000256" key="3">
    <source>
        <dbReference type="ARBA" id="ARBA00022448"/>
    </source>
</evidence>
<evidence type="ECO:0000313" key="13">
    <source>
        <dbReference type="Proteomes" id="UP000285326"/>
    </source>
</evidence>
<dbReference type="PANTHER" id="PTHR43829">
    <property type="entry name" value="AQUAPORIN OR AQUAGLYCEROPORIN RELATED"/>
    <property type="match status" value="1"/>
</dbReference>
<feature type="transmembrane region" description="Helical" evidence="11">
    <location>
        <begin position="302"/>
        <end position="319"/>
    </location>
</feature>
<evidence type="ECO:0000256" key="1">
    <source>
        <dbReference type="ARBA" id="ARBA00004141"/>
    </source>
</evidence>
<evidence type="ECO:0000256" key="5">
    <source>
        <dbReference type="ARBA" id="ARBA00022737"/>
    </source>
</evidence>
<sequence>MSGTHPREFYPFSGPTIYHQEETVVRKPPRAHADGMIHEKLHRTTSPNSHLIGTHFNKGRRHSFLDELKSQPVLPNKHIFYETIAKNKRPDDENGFSEDKYLKSKPFILEGNRPHENYGSTYYDGQYGGRKLSGRYTPPQYLRQEKAPPRLLWSRVRNILRKPLAEFFGIFILVLFGDGSIAQVVLSKNKNGEWQSICWGWGIGIMIGAYTAGISGANLNPAVTLANCVLRKQSWHTLPSYTIAHILGAYCAAAVVYGNYKNAIDLFEGGSGVRTVPGSSKHATAGIFATYPQEFVTRTTEFFNEFIAAAILMFCIYALQENKNLGASNLLPLALLFVVFGIGACFGWQTGFAINMARDFGPRLMTYTVGYGKEVWTASNYYFWIPMVAPFFGCLFGGWLYDTFLYTGESTVNTPWLGIKRLIRPKYKKNYIYV</sequence>
<dbReference type="Pfam" id="PF00230">
    <property type="entry name" value="MIP"/>
    <property type="match status" value="1"/>
</dbReference>
<dbReference type="CDD" id="cd00333">
    <property type="entry name" value="MIP"/>
    <property type="match status" value="1"/>
</dbReference>
<evidence type="ECO:0000256" key="8">
    <source>
        <dbReference type="ARBA" id="ARBA00034651"/>
    </source>
</evidence>
<keyword evidence="6 11" id="KW-1133">Transmembrane helix</keyword>
<dbReference type="PANTHER" id="PTHR43829:SF9">
    <property type="entry name" value="AQUAPORIN-9"/>
    <property type="match status" value="1"/>
</dbReference>
<dbReference type="Proteomes" id="UP000285326">
    <property type="component" value="Unassembled WGS sequence"/>
</dbReference>
<dbReference type="Gene3D" id="1.20.1080.10">
    <property type="entry name" value="Glycerol uptake facilitator protein"/>
    <property type="match status" value="1"/>
</dbReference>
<keyword evidence="5" id="KW-0677">Repeat</keyword>